<keyword evidence="3" id="KW-1185">Reference proteome</keyword>
<feature type="domain" description="Gamma-glutamylcyclotransferase AIG2-like" evidence="1">
    <location>
        <begin position="18"/>
        <end position="81"/>
    </location>
</feature>
<comment type="caution">
    <text evidence="2">The sequence shown here is derived from an EMBL/GenBank/DDBJ whole genome shotgun (WGS) entry which is preliminary data.</text>
</comment>
<protein>
    <recommendedName>
        <fullName evidence="1">Gamma-glutamylcyclotransferase AIG2-like domain-containing protein</fullName>
    </recommendedName>
</protein>
<dbReference type="OrthoDB" id="1044435at2759"/>
<dbReference type="InterPro" id="IPR009288">
    <property type="entry name" value="AIG2-like_dom"/>
</dbReference>
<dbReference type="Gene3D" id="3.10.490.10">
    <property type="entry name" value="Gamma-glutamyl cyclotransferase-like"/>
    <property type="match status" value="1"/>
</dbReference>
<organism evidence="2 3">
    <name type="scientific">Linnemannia hyalina</name>
    <dbReference type="NCBI Taxonomy" id="64524"/>
    <lineage>
        <taxon>Eukaryota</taxon>
        <taxon>Fungi</taxon>
        <taxon>Fungi incertae sedis</taxon>
        <taxon>Mucoromycota</taxon>
        <taxon>Mortierellomycotina</taxon>
        <taxon>Mortierellomycetes</taxon>
        <taxon>Mortierellales</taxon>
        <taxon>Mortierellaceae</taxon>
        <taxon>Linnemannia</taxon>
    </lineage>
</organism>
<evidence type="ECO:0000259" key="1">
    <source>
        <dbReference type="Pfam" id="PF06094"/>
    </source>
</evidence>
<accession>A0A9P7XUS4</accession>
<reference evidence="2" key="1">
    <citation type="submission" date="2021-06" db="EMBL/GenBank/DDBJ databases">
        <title>Genome Sequence of Mortierella hyaline Strain SCG-10, a Cold-Adapted, Nitrate-Reducing Fungus Isolated from Soil in Minnesota, USA.</title>
        <authorList>
            <person name="Aldossari N."/>
        </authorList>
    </citation>
    <scope>NUCLEOTIDE SEQUENCE</scope>
    <source>
        <strain evidence="2">SCG-10</strain>
    </source>
</reference>
<sequence length="99" mass="10901">MSTRVLNSVTRPGPESNLHAVPATIQGYIRYPYHNEPYPGMIATKDDPTSVVEGLLVFGHSLMDRFRLDQFEGSAHTYILISHVLGTMRPSGEITSISG</sequence>
<proteinExistence type="predicted"/>
<name>A0A9P7XUS4_9FUNG</name>
<dbReference type="InterPro" id="IPR013024">
    <property type="entry name" value="GGCT-like"/>
</dbReference>
<dbReference type="Proteomes" id="UP000707451">
    <property type="component" value="Unassembled WGS sequence"/>
</dbReference>
<evidence type="ECO:0000313" key="2">
    <source>
        <dbReference type="EMBL" id="KAG9067740.1"/>
    </source>
</evidence>
<evidence type="ECO:0000313" key="3">
    <source>
        <dbReference type="Proteomes" id="UP000707451"/>
    </source>
</evidence>
<dbReference type="AlphaFoldDB" id="A0A9P7XUS4"/>
<dbReference type="Pfam" id="PF06094">
    <property type="entry name" value="GGACT"/>
    <property type="match status" value="1"/>
</dbReference>
<dbReference type="EMBL" id="JAHRHY010000007">
    <property type="protein sequence ID" value="KAG9067740.1"/>
    <property type="molecule type" value="Genomic_DNA"/>
</dbReference>
<gene>
    <name evidence="2" type="ORF">KI688_011327</name>
</gene>
<dbReference type="CDD" id="cd06661">
    <property type="entry name" value="GGCT_like"/>
    <property type="match status" value="1"/>
</dbReference>